<gene>
    <name evidence="2" type="ORF">SAMN05444581_10717</name>
</gene>
<name>A0A1I3Z229_9HYPH</name>
<keyword evidence="3" id="KW-1185">Reference proteome</keyword>
<dbReference type="RefSeq" id="WP_139223575.1">
    <property type="nucleotide sequence ID" value="NZ_FOSN01000007.1"/>
</dbReference>
<dbReference type="AlphaFoldDB" id="A0A1I3Z229"/>
<keyword evidence="1" id="KW-0732">Signal</keyword>
<feature type="chain" id="PRO_5011767784" evidence="1">
    <location>
        <begin position="22"/>
        <end position="94"/>
    </location>
</feature>
<feature type="signal peptide" evidence="1">
    <location>
        <begin position="1"/>
        <end position="21"/>
    </location>
</feature>
<evidence type="ECO:0000256" key="1">
    <source>
        <dbReference type="SAM" id="SignalP"/>
    </source>
</evidence>
<accession>A0A1I3Z229</accession>
<proteinExistence type="predicted"/>
<reference evidence="2 3" key="1">
    <citation type="submission" date="2016-10" db="EMBL/GenBank/DDBJ databases">
        <authorList>
            <person name="de Groot N.N."/>
        </authorList>
    </citation>
    <scope>NUCLEOTIDE SEQUENCE [LARGE SCALE GENOMIC DNA]</scope>
    <source>
        <strain evidence="2 3">NE2</strain>
    </source>
</reference>
<dbReference type="EMBL" id="FOSN01000007">
    <property type="protein sequence ID" value="SFK38080.1"/>
    <property type="molecule type" value="Genomic_DNA"/>
</dbReference>
<evidence type="ECO:0000313" key="3">
    <source>
        <dbReference type="Proteomes" id="UP000198755"/>
    </source>
</evidence>
<evidence type="ECO:0000313" key="2">
    <source>
        <dbReference type="EMBL" id="SFK38080.1"/>
    </source>
</evidence>
<organism evidence="2 3">
    <name type="scientific">Methylocapsa palsarum</name>
    <dbReference type="NCBI Taxonomy" id="1612308"/>
    <lineage>
        <taxon>Bacteria</taxon>
        <taxon>Pseudomonadati</taxon>
        <taxon>Pseudomonadota</taxon>
        <taxon>Alphaproteobacteria</taxon>
        <taxon>Hyphomicrobiales</taxon>
        <taxon>Beijerinckiaceae</taxon>
        <taxon>Methylocapsa</taxon>
    </lineage>
</organism>
<sequence length="94" mass="9454">MRNITVVKSFSLLAFFGLALASVTTVASAGAMSDANCNACVSSYHCDSAVQSCVHDCGAKAEGADHSACDSSCGGASGKCVADAKAECKEYCSQ</sequence>
<dbReference type="Proteomes" id="UP000198755">
    <property type="component" value="Unassembled WGS sequence"/>
</dbReference>
<protein>
    <submittedName>
        <fullName evidence="2">Uncharacterized protein</fullName>
    </submittedName>
</protein>